<gene>
    <name evidence="4" type="ORF">BC739_003525</name>
</gene>
<dbReference type="RefSeq" id="WP_182837720.1">
    <property type="nucleotide sequence ID" value="NZ_BAAABQ010000009.1"/>
</dbReference>
<keyword evidence="5" id="KW-1185">Reference proteome</keyword>
<evidence type="ECO:0000313" key="5">
    <source>
        <dbReference type="Proteomes" id="UP000517916"/>
    </source>
</evidence>
<dbReference type="EMBL" id="JACJID010000002">
    <property type="protein sequence ID" value="MBA8926326.1"/>
    <property type="molecule type" value="Genomic_DNA"/>
</dbReference>
<evidence type="ECO:0000259" key="2">
    <source>
        <dbReference type="Pfam" id="PF02470"/>
    </source>
</evidence>
<evidence type="ECO:0000259" key="3">
    <source>
        <dbReference type="Pfam" id="PF11887"/>
    </source>
</evidence>
<dbReference type="PANTHER" id="PTHR33371:SF18">
    <property type="entry name" value="MCE-FAMILY PROTEIN MCE3C"/>
    <property type="match status" value="1"/>
</dbReference>
<feature type="transmembrane region" description="Helical" evidence="1">
    <location>
        <begin position="12"/>
        <end position="34"/>
    </location>
</feature>
<keyword evidence="1" id="KW-0472">Membrane</keyword>
<dbReference type="PANTHER" id="PTHR33371">
    <property type="entry name" value="INTERMEMBRANE PHOSPHOLIPID TRANSPORT SYSTEM BINDING PROTEIN MLAD-RELATED"/>
    <property type="match status" value="1"/>
</dbReference>
<dbReference type="InterPro" id="IPR052336">
    <property type="entry name" value="MlaD_Phospholipid_Transporter"/>
</dbReference>
<evidence type="ECO:0000256" key="1">
    <source>
        <dbReference type="SAM" id="Phobius"/>
    </source>
</evidence>
<feature type="domain" description="Mce/MlaD" evidence="2">
    <location>
        <begin position="37"/>
        <end position="112"/>
    </location>
</feature>
<dbReference type="Pfam" id="PF02470">
    <property type="entry name" value="MlaD"/>
    <property type="match status" value="1"/>
</dbReference>
<dbReference type="InterPro" id="IPR005693">
    <property type="entry name" value="Mce"/>
</dbReference>
<dbReference type="InterPro" id="IPR024516">
    <property type="entry name" value="Mce_C"/>
</dbReference>
<accession>A0ABR6BHG8</accession>
<reference evidence="4 5" key="1">
    <citation type="submission" date="2020-08" db="EMBL/GenBank/DDBJ databases">
        <title>Genomic Encyclopedia of Archaeal and Bacterial Type Strains, Phase II (KMG-II): from individual species to whole genera.</title>
        <authorList>
            <person name="Goeker M."/>
        </authorList>
    </citation>
    <scope>NUCLEOTIDE SEQUENCE [LARGE SCALE GENOMIC DNA]</scope>
    <source>
        <strain evidence="4 5">DSM 43850</strain>
    </source>
</reference>
<comment type="caution">
    <text evidence="4">The sequence shown here is derived from an EMBL/GenBank/DDBJ whole genome shotgun (WGS) entry which is preliminary data.</text>
</comment>
<feature type="domain" description="Mammalian cell entry C-terminal" evidence="3">
    <location>
        <begin position="120"/>
        <end position="299"/>
    </location>
</feature>
<name>A0ABR6BHG8_9PSEU</name>
<keyword evidence="1" id="KW-0812">Transmembrane</keyword>
<evidence type="ECO:0000313" key="4">
    <source>
        <dbReference type="EMBL" id="MBA8926326.1"/>
    </source>
</evidence>
<dbReference type="Pfam" id="PF11887">
    <property type="entry name" value="Mce4_CUP1"/>
    <property type="match status" value="1"/>
</dbReference>
<dbReference type="PRINTS" id="PR01782">
    <property type="entry name" value="MCEVIRFACTOR"/>
</dbReference>
<dbReference type="Proteomes" id="UP000517916">
    <property type="component" value="Unassembled WGS sequence"/>
</dbReference>
<sequence length="328" mass="34707">MVKAFGERDPVRLGVVGTIVLIVVLALALSGVAWRGGRQYTAQFGEVGGLRAGDPVVVSGSRVGRVDELVLRGDHVDVTFSVTDARVRLGERTGAAIKAVTALGRKELALRPSGPGELSAPIPTARTIVPYDLTEALSDLTSTTSKIDTGQLATALDTLATTFQHTPAPLRAAMAGLSRLSSTISSRDGSLRELLTHANGVSSVLAQRNGELVKVFGQGATLLAELNRRSATIRSLLADSVAVSNQVVGLVQDNKAQLEPSLRQLDDLLKLLQDNRDHVDQILKQAGPVIRELGESVGSGPFTDTYVHNIIPTNLVPLLPELLSRGSR</sequence>
<protein>
    <submittedName>
        <fullName evidence="4">Phospholipid/cholesterol/gamma-HCH transport system substrate-binding protein</fullName>
    </submittedName>
</protein>
<dbReference type="InterPro" id="IPR003399">
    <property type="entry name" value="Mce/MlaD"/>
</dbReference>
<dbReference type="NCBIfam" id="TIGR00996">
    <property type="entry name" value="Mtu_fam_mce"/>
    <property type="match status" value="1"/>
</dbReference>
<organism evidence="4 5">
    <name type="scientific">Kutzneria viridogrisea</name>
    <dbReference type="NCBI Taxonomy" id="47990"/>
    <lineage>
        <taxon>Bacteria</taxon>
        <taxon>Bacillati</taxon>
        <taxon>Actinomycetota</taxon>
        <taxon>Actinomycetes</taxon>
        <taxon>Pseudonocardiales</taxon>
        <taxon>Pseudonocardiaceae</taxon>
        <taxon>Kutzneria</taxon>
    </lineage>
</organism>
<keyword evidence="1" id="KW-1133">Transmembrane helix</keyword>
<proteinExistence type="predicted"/>